<feature type="transmembrane region" description="Helical" evidence="8">
    <location>
        <begin position="6"/>
        <end position="23"/>
    </location>
</feature>
<accession>A0ABM1HYE0</accession>
<sequence>MSTIFKIGIFCFIFSIVLINNTVNTFSKKRPIIGILSQETTRFSDNEKSYIAASYVKFVEGAGARVVPIRINQSRSYYRDLMTKISGVLLPGGATSIKHGGYANAGEIIYQIAEDMNRNGTYFPILGICLGFELLAFLASGKEMKRVSCNSESQALPLQFERNFKQSRLFTNASEEIIDILEKDEVTINFHIFCITKEKFKTHRLNRNWRIISQNNDENGIRFISSMEHINFPFYGLQFHPEKNIYEWIIGRNIPHSSNAIKVSQYFANFFVDEARKNKNKFSDRDEEMTKLIYNYPPPLYTGNTNSYRSVFQQIYLWSENDLPMLNFN</sequence>
<keyword evidence="8" id="KW-0812">Transmembrane</keyword>
<dbReference type="InterPro" id="IPR011697">
    <property type="entry name" value="Peptidase_C26"/>
</dbReference>
<feature type="active site" description="Nucleophile" evidence="7">
    <location>
        <position position="129"/>
    </location>
</feature>
<evidence type="ECO:0000256" key="1">
    <source>
        <dbReference type="ARBA" id="ARBA00004239"/>
    </source>
</evidence>
<organism evidence="9 10">
    <name type="scientific">Polistes dominula</name>
    <name type="common">European paper wasp</name>
    <name type="synonym">Vespa dominula</name>
    <dbReference type="NCBI Taxonomy" id="743375"/>
    <lineage>
        <taxon>Eukaryota</taxon>
        <taxon>Metazoa</taxon>
        <taxon>Ecdysozoa</taxon>
        <taxon>Arthropoda</taxon>
        <taxon>Hexapoda</taxon>
        <taxon>Insecta</taxon>
        <taxon>Pterygota</taxon>
        <taxon>Neoptera</taxon>
        <taxon>Endopterygota</taxon>
        <taxon>Hymenoptera</taxon>
        <taxon>Apocrita</taxon>
        <taxon>Aculeata</taxon>
        <taxon>Vespoidea</taxon>
        <taxon>Vespidae</taxon>
        <taxon>Polistinae</taxon>
        <taxon>Polistini</taxon>
        <taxon>Polistes</taxon>
    </lineage>
</organism>
<keyword evidence="8" id="KW-0472">Membrane</keyword>
<keyword evidence="4" id="KW-0964">Secreted</keyword>
<keyword evidence="8" id="KW-1133">Transmembrane helix</keyword>
<keyword evidence="9" id="KW-1185">Reference proteome</keyword>
<name>A0ABM1HYE0_POLDO</name>
<dbReference type="EC" id="3.4.19.9" evidence="3 7"/>
<dbReference type="Proteomes" id="UP000694924">
    <property type="component" value="Unplaced"/>
</dbReference>
<evidence type="ECO:0000256" key="8">
    <source>
        <dbReference type="SAM" id="Phobius"/>
    </source>
</evidence>
<evidence type="ECO:0000256" key="4">
    <source>
        <dbReference type="ARBA" id="ARBA00022525"/>
    </source>
</evidence>
<dbReference type="InterPro" id="IPR029062">
    <property type="entry name" value="Class_I_gatase-like"/>
</dbReference>
<feature type="transmembrane region" description="Helical" evidence="8">
    <location>
        <begin position="122"/>
        <end position="141"/>
    </location>
</feature>
<protein>
    <recommendedName>
        <fullName evidence="3 7">folate gamma-glutamyl hydrolase</fullName>
        <ecNumber evidence="3 7">3.4.19.9</ecNumber>
    </recommendedName>
</protein>
<comment type="similarity">
    <text evidence="2">Belongs to the peptidase C26 family.</text>
</comment>
<evidence type="ECO:0000313" key="9">
    <source>
        <dbReference type="Proteomes" id="UP000694924"/>
    </source>
</evidence>
<comment type="subcellular location">
    <subcellularLocation>
        <location evidence="1">Secreted</location>
        <location evidence="1">Extracellular space</location>
    </subcellularLocation>
</comment>
<dbReference type="InterPro" id="IPR015527">
    <property type="entry name" value="Pept_C26_g-glut_hydrolase"/>
</dbReference>
<keyword evidence="6 7" id="KW-0378">Hydrolase</keyword>
<comment type="catalytic activity">
    <reaction evidence="7">
        <text>(6S)-5,6,7,8-tetrahydrofolyl-(gamma-L-Glu)(n) + (n-1) H2O = (6S)-5,6,7,8-tetrahydrofolate + (n-1) L-glutamate</text>
        <dbReference type="Rhea" id="RHEA:56784"/>
        <dbReference type="Rhea" id="RHEA-COMP:14738"/>
        <dbReference type="ChEBI" id="CHEBI:15377"/>
        <dbReference type="ChEBI" id="CHEBI:29985"/>
        <dbReference type="ChEBI" id="CHEBI:57453"/>
        <dbReference type="ChEBI" id="CHEBI:141005"/>
        <dbReference type="EC" id="3.4.19.9"/>
    </reaction>
</comment>
<dbReference type="Pfam" id="PF07722">
    <property type="entry name" value="Peptidase_C26"/>
    <property type="match status" value="1"/>
</dbReference>
<evidence type="ECO:0000256" key="6">
    <source>
        <dbReference type="ARBA" id="ARBA00022801"/>
    </source>
</evidence>
<dbReference type="PANTHER" id="PTHR11315">
    <property type="entry name" value="PROTEASE FAMILY C26 GAMMA-GLUTAMYL HYDROLASE"/>
    <property type="match status" value="1"/>
</dbReference>
<proteinExistence type="inferred from homology"/>
<gene>
    <name evidence="10" type="primary">LOC107064616</name>
</gene>
<dbReference type="GeneID" id="107064616"/>
<evidence type="ECO:0000256" key="5">
    <source>
        <dbReference type="ARBA" id="ARBA00022729"/>
    </source>
</evidence>
<dbReference type="RefSeq" id="XP_015172977.1">
    <property type="nucleotide sequence ID" value="XM_015317491.1"/>
</dbReference>
<keyword evidence="5" id="KW-0732">Signal</keyword>
<reference evidence="10" key="1">
    <citation type="submission" date="2025-08" db="UniProtKB">
        <authorList>
            <consortium name="RefSeq"/>
        </authorList>
    </citation>
    <scope>IDENTIFICATION</scope>
    <source>
        <tissue evidence="10">Whole body</tissue>
    </source>
</reference>
<evidence type="ECO:0000256" key="2">
    <source>
        <dbReference type="ARBA" id="ARBA00011083"/>
    </source>
</evidence>
<dbReference type="SUPFAM" id="SSF52317">
    <property type="entry name" value="Class I glutamine amidotransferase-like"/>
    <property type="match status" value="1"/>
</dbReference>
<dbReference type="PANTHER" id="PTHR11315:SF0">
    <property type="entry name" value="FOLATE GAMMA-GLUTAMYL HYDROLASE"/>
    <property type="match status" value="1"/>
</dbReference>
<evidence type="ECO:0000313" key="10">
    <source>
        <dbReference type="RefSeq" id="XP_015172977.1"/>
    </source>
</evidence>
<dbReference type="PROSITE" id="PS51273">
    <property type="entry name" value="GATASE_TYPE_1"/>
    <property type="match status" value="1"/>
</dbReference>
<dbReference type="Gene3D" id="3.40.50.880">
    <property type="match status" value="1"/>
</dbReference>
<dbReference type="PROSITE" id="PS51275">
    <property type="entry name" value="PEPTIDASE_C26_GGH"/>
    <property type="match status" value="1"/>
</dbReference>
<evidence type="ECO:0000256" key="7">
    <source>
        <dbReference type="PROSITE-ProRule" id="PRU00607"/>
    </source>
</evidence>
<evidence type="ECO:0000256" key="3">
    <source>
        <dbReference type="ARBA" id="ARBA00012886"/>
    </source>
</evidence>
<feature type="active site" evidence="7">
    <location>
        <position position="240"/>
    </location>
</feature>